<gene>
    <name evidence="3" type="ORF">Cvel_3988</name>
</gene>
<feature type="region of interest" description="Disordered" evidence="2">
    <location>
        <begin position="283"/>
        <end position="369"/>
    </location>
</feature>
<protein>
    <recommendedName>
        <fullName evidence="4">FAD/NAD(P)-binding domain-containing protein</fullName>
    </recommendedName>
</protein>
<evidence type="ECO:0008006" key="4">
    <source>
        <dbReference type="Google" id="ProtNLM"/>
    </source>
</evidence>
<dbReference type="Pfam" id="PF13450">
    <property type="entry name" value="NAD_binding_8"/>
    <property type="match status" value="1"/>
</dbReference>
<feature type="compositionally biased region" description="Basic and acidic residues" evidence="2">
    <location>
        <begin position="306"/>
        <end position="315"/>
    </location>
</feature>
<evidence type="ECO:0000313" key="3">
    <source>
        <dbReference type="EMBL" id="CEM21143.1"/>
    </source>
</evidence>
<name>A0A0G4FZS2_9ALVE</name>
<feature type="compositionally biased region" description="Basic and acidic residues" evidence="2">
    <location>
        <begin position="151"/>
        <end position="161"/>
    </location>
</feature>
<feature type="compositionally biased region" description="Basic and acidic residues" evidence="2">
    <location>
        <begin position="355"/>
        <end position="365"/>
    </location>
</feature>
<evidence type="ECO:0000256" key="1">
    <source>
        <dbReference type="ARBA" id="ARBA00023002"/>
    </source>
</evidence>
<dbReference type="InterPro" id="IPR050982">
    <property type="entry name" value="Auxin_biosynth/cation_transpt"/>
</dbReference>
<dbReference type="GO" id="GO:0004497">
    <property type="term" value="F:monooxygenase activity"/>
    <property type="evidence" value="ECO:0007669"/>
    <property type="project" value="TreeGrafter"/>
</dbReference>
<feature type="compositionally biased region" description="Basic and acidic residues" evidence="2">
    <location>
        <begin position="535"/>
        <end position="550"/>
    </location>
</feature>
<feature type="region of interest" description="Disordered" evidence="2">
    <location>
        <begin position="533"/>
        <end position="568"/>
    </location>
</feature>
<dbReference type="EMBL" id="CDMZ01000772">
    <property type="protein sequence ID" value="CEM21143.1"/>
    <property type="molecule type" value="Genomic_DNA"/>
</dbReference>
<dbReference type="InterPro" id="IPR036188">
    <property type="entry name" value="FAD/NAD-bd_sf"/>
</dbReference>
<evidence type="ECO:0000256" key="2">
    <source>
        <dbReference type="SAM" id="MobiDB-lite"/>
    </source>
</evidence>
<feature type="region of interest" description="Disordered" evidence="2">
    <location>
        <begin position="126"/>
        <end position="161"/>
    </location>
</feature>
<dbReference type="VEuPathDB" id="CryptoDB:Cvel_3988"/>
<keyword evidence="1" id="KW-0560">Oxidoreductase</keyword>
<feature type="compositionally biased region" description="Low complexity" evidence="2">
    <location>
        <begin position="293"/>
        <end position="305"/>
    </location>
</feature>
<proteinExistence type="predicted"/>
<dbReference type="AlphaFoldDB" id="A0A0G4FZS2"/>
<dbReference type="SUPFAM" id="SSF51905">
    <property type="entry name" value="FAD/NAD(P)-binding domain"/>
    <property type="match status" value="2"/>
</dbReference>
<reference evidence="3" key="1">
    <citation type="submission" date="2014-11" db="EMBL/GenBank/DDBJ databases">
        <authorList>
            <person name="Otto D Thomas"/>
            <person name="Naeem Raeece"/>
        </authorList>
    </citation>
    <scope>NUCLEOTIDE SEQUENCE</scope>
</reference>
<dbReference type="PANTHER" id="PTHR43539">
    <property type="entry name" value="FLAVIN-BINDING MONOOXYGENASE-LIKE PROTEIN (AFU_ORTHOLOGUE AFUA_4G09220)"/>
    <property type="match status" value="1"/>
</dbReference>
<dbReference type="PANTHER" id="PTHR43539:SF78">
    <property type="entry name" value="FLAVIN-CONTAINING MONOOXYGENASE"/>
    <property type="match status" value="1"/>
</dbReference>
<accession>A0A0G4FZS2</accession>
<dbReference type="Gene3D" id="3.50.50.60">
    <property type="entry name" value="FAD/NAD(P)-binding domain"/>
    <property type="match status" value="2"/>
</dbReference>
<sequence length="691" mass="74996">MAPLPSPSHHVDVIIIGAGQAGLATAAAIRQFAQADVSLAILEKGDSFGSSWSKHYEGLHLNTDKYTSGLPFRGFRAGTPVYPSREDFCAYLDTYADHMDLRKFTHFQQEVVSICPLKSSLSSAAPPLETPLCSSPSAARDSPGDPSQTEPDEHRQGQRPAHVWEVRTRCGQRGRGCLWTSECVVVASGRAHTPKVPSGVVLEGGRCRVVVQGGTQRGTDNGAPGLQMNAAERTEKTETREKNELERECHQTVLEGKGKSSPLLILHSSQYVSVSHLRTLLAGDNQERSGQTKVVLSSSSSALPDSPKDRHESDINRLPPDSAPPPGGPCRSPTSERGGENVRETSANGIQQATADREQEGRRDLSQSNSPSHVCVVGFGNSGLDIAKDLVKGGVRKVTILQRSSIPVVPRNLFCLPTSFLTHCFYPWMPSLVIDQVSRLLSFLWFGRLDRLGLPPWERGPVASMVREGRQPTLDSGTLALVRRSIERERRGGKREGTVTAGDGDVSIKWGTFVRVVARGVEWRSCGHLGGGQRVENRSRKELEEGKVESNLKNVGGRNGEKGKHEGEEDDDWILVEETGEGEAGDFGPQLLECDVVIFCTGFVPSLSDFVPSGCLGGTGGSEALPLPLSRQSRKSSGPTLPRGLFFVGYEVDPRGVLWRNGKDAKRTARRILAMLGKAEKTLEKTVGRKE</sequence>
<dbReference type="GO" id="GO:0050660">
    <property type="term" value="F:flavin adenine dinucleotide binding"/>
    <property type="evidence" value="ECO:0007669"/>
    <property type="project" value="TreeGrafter"/>
</dbReference>
<feature type="compositionally biased region" description="Polar residues" evidence="2">
    <location>
        <begin position="344"/>
        <end position="354"/>
    </location>
</feature>
<organism evidence="3">
    <name type="scientific">Chromera velia CCMP2878</name>
    <dbReference type="NCBI Taxonomy" id="1169474"/>
    <lineage>
        <taxon>Eukaryota</taxon>
        <taxon>Sar</taxon>
        <taxon>Alveolata</taxon>
        <taxon>Colpodellida</taxon>
        <taxon>Chromeraceae</taxon>
        <taxon>Chromera</taxon>
    </lineage>
</organism>